<dbReference type="InterPro" id="IPR036291">
    <property type="entry name" value="NAD(P)-bd_dom_sf"/>
</dbReference>
<dbReference type="AlphaFoldDB" id="A0A3E0WK13"/>
<organism evidence="3 4">
    <name type="scientific">Alkalilimnicola ehrlichii</name>
    <dbReference type="NCBI Taxonomy" id="351052"/>
    <lineage>
        <taxon>Bacteria</taxon>
        <taxon>Pseudomonadati</taxon>
        <taxon>Pseudomonadota</taxon>
        <taxon>Gammaproteobacteria</taxon>
        <taxon>Chromatiales</taxon>
        <taxon>Ectothiorhodospiraceae</taxon>
        <taxon>Alkalilimnicola</taxon>
    </lineage>
</organism>
<evidence type="ECO:0000313" key="3">
    <source>
        <dbReference type="EMBL" id="RFA32553.1"/>
    </source>
</evidence>
<evidence type="ECO:0000259" key="2">
    <source>
        <dbReference type="SMART" id="SM00822"/>
    </source>
</evidence>
<name>A0A3E0WK13_9GAMM</name>
<dbReference type="GO" id="GO:0016616">
    <property type="term" value="F:oxidoreductase activity, acting on the CH-OH group of donors, NAD or NADP as acceptor"/>
    <property type="evidence" value="ECO:0007669"/>
    <property type="project" value="UniProtKB-ARBA"/>
</dbReference>
<comment type="caution">
    <text evidence="3">The sequence shown here is derived from an EMBL/GenBank/DDBJ whole genome shotgun (WGS) entry which is preliminary data.</text>
</comment>
<proteinExistence type="inferred from homology"/>
<accession>A0A3E0WK13</accession>
<dbReference type="Pfam" id="PF00106">
    <property type="entry name" value="adh_short"/>
    <property type="match status" value="1"/>
</dbReference>
<dbReference type="OrthoDB" id="9804774at2"/>
<comment type="similarity">
    <text evidence="1">Belongs to the short-chain dehydrogenases/reductases (SDR) family.</text>
</comment>
<dbReference type="Proteomes" id="UP000256763">
    <property type="component" value="Unassembled WGS sequence"/>
</dbReference>
<dbReference type="PANTHER" id="PTHR42760:SF40">
    <property type="entry name" value="3-OXOACYL-[ACYL-CARRIER-PROTEIN] REDUCTASE, CHLOROPLASTIC"/>
    <property type="match status" value="1"/>
</dbReference>
<dbReference type="GO" id="GO:0030497">
    <property type="term" value="P:fatty acid elongation"/>
    <property type="evidence" value="ECO:0007669"/>
    <property type="project" value="TreeGrafter"/>
</dbReference>
<dbReference type="PANTHER" id="PTHR42760">
    <property type="entry name" value="SHORT-CHAIN DEHYDROGENASES/REDUCTASES FAMILY MEMBER"/>
    <property type="match status" value="1"/>
</dbReference>
<dbReference type="EMBL" id="NFZW01000028">
    <property type="protein sequence ID" value="RFA32553.1"/>
    <property type="molecule type" value="Genomic_DNA"/>
</dbReference>
<keyword evidence="4" id="KW-1185">Reference proteome</keyword>
<dbReference type="InterPro" id="IPR057326">
    <property type="entry name" value="KR_dom"/>
</dbReference>
<evidence type="ECO:0000256" key="1">
    <source>
        <dbReference type="ARBA" id="ARBA00006484"/>
    </source>
</evidence>
<dbReference type="RefSeq" id="WP_116303813.1">
    <property type="nucleotide sequence ID" value="NZ_NFZV01000029.1"/>
</dbReference>
<dbReference type="InterPro" id="IPR002347">
    <property type="entry name" value="SDR_fam"/>
</dbReference>
<dbReference type="CDD" id="cd05233">
    <property type="entry name" value="SDR_c"/>
    <property type="match status" value="1"/>
</dbReference>
<sequence>MALMRQDTVLVTGASRGIGFACAERLLSEYGCQVAITARDPAGLEAARQQLAEKGRVIALQCDHADSKQIANSWERLLQLTGPPAGVIANVGDNPVHRLGPRKAHNADYDVLLSCLRTNLVNTLYLLQLCIKEWRSRGGNIVLIGSQAYRYGIPGQIAYNVSKSGLVGLKNSLVSEYGKRGIYCQLVNPGLVLNERTRRLRATVAEQTISEAEVAAAVCQALWQPEQFGNGAELNVPAA</sequence>
<reference evidence="4" key="1">
    <citation type="submission" date="2017-05" db="EMBL/GenBank/DDBJ databases">
        <authorList>
            <person name="Sharma S."/>
            <person name="Sidhu C."/>
            <person name="Pinnaka A.K."/>
        </authorList>
    </citation>
    <scope>NUCLEOTIDE SEQUENCE [LARGE SCALE GENOMIC DNA]</scope>
    <source>
        <strain evidence="4">AK93</strain>
    </source>
</reference>
<dbReference type="SMART" id="SM00822">
    <property type="entry name" value="PKS_KR"/>
    <property type="match status" value="1"/>
</dbReference>
<protein>
    <recommendedName>
        <fullName evidence="2">Ketoreductase domain-containing protein</fullName>
    </recommendedName>
</protein>
<dbReference type="PRINTS" id="PR00081">
    <property type="entry name" value="GDHRDH"/>
</dbReference>
<evidence type="ECO:0000313" key="4">
    <source>
        <dbReference type="Proteomes" id="UP000256763"/>
    </source>
</evidence>
<dbReference type="SUPFAM" id="SSF51735">
    <property type="entry name" value="NAD(P)-binding Rossmann-fold domains"/>
    <property type="match status" value="1"/>
</dbReference>
<dbReference type="Gene3D" id="3.40.50.720">
    <property type="entry name" value="NAD(P)-binding Rossmann-like Domain"/>
    <property type="match status" value="1"/>
</dbReference>
<feature type="domain" description="Ketoreductase" evidence="2">
    <location>
        <begin position="7"/>
        <end position="197"/>
    </location>
</feature>
<gene>
    <name evidence="3" type="ORF">CAL65_19540</name>
</gene>